<reference evidence="3" key="1">
    <citation type="submission" date="2022-03" db="EMBL/GenBank/DDBJ databases">
        <authorList>
            <person name="Sayadi A."/>
        </authorList>
    </citation>
    <scope>NUCLEOTIDE SEQUENCE</scope>
</reference>
<dbReference type="EMBL" id="CAKOFQ010007108">
    <property type="protein sequence ID" value="CAH1991200.1"/>
    <property type="molecule type" value="Genomic_DNA"/>
</dbReference>
<proteinExistence type="predicted"/>
<name>A0A9P0PNS1_ACAOB</name>
<dbReference type="AlphaFoldDB" id="A0A9P0PNS1"/>
<sequence>MEEQIVEDVREIMESVDEIKQIVPNAKGKLHQEVVQNENLILAIEELKTANALKEAALAYNEYYLKEKRLPSNTIFMDEARQTYALCQDLHPRTTSQENELDKEVNSLTKRETDFAQAQNEDRKLLKSLEQDYADLCQKEEKSKQILENEAMISERQKESELLVNIKTIESELKDSETEDRTLQWTVAQSLSKYEELESRLSAKKGNNNDIHVAIESIQESCTADEGSIEKLESEITGWEEKLISIQGEIHSLEECTLSEEPQEDLEELLKEKLQSLREIKATKCEKKLKYKEMLESSQSKINLEELQCTDLQKTVTEFKEKLEKTENSLAELNAEVGKLVSENNLSLTALEKYELSVKYEKQKLKNTMKIESRNIFTRPSTPVKNSHTPSRELNSVTSTSKKSSDNWDSDGSLEADFNAFKQRRKRLRKDNV</sequence>
<evidence type="ECO:0000313" key="4">
    <source>
        <dbReference type="Proteomes" id="UP001152888"/>
    </source>
</evidence>
<accession>A0A9P0PNS1</accession>
<dbReference type="Proteomes" id="UP001152888">
    <property type="component" value="Unassembled WGS sequence"/>
</dbReference>
<dbReference type="OrthoDB" id="6763227at2759"/>
<feature type="region of interest" description="Disordered" evidence="2">
    <location>
        <begin position="379"/>
        <end position="414"/>
    </location>
</feature>
<comment type="caution">
    <text evidence="3">The sequence shown here is derived from an EMBL/GenBank/DDBJ whole genome shotgun (WGS) entry which is preliminary data.</text>
</comment>
<evidence type="ECO:0000313" key="3">
    <source>
        <dbReference type="EMBL" id="CAH1991200.1"/>
    </source>
</evidence>
<feature type="compositionally biased region" description="Polar residues" evidence="2">
    <location>
        <begin position="379"/>
        <end position="402"/>
    </location>
</feature>
<keyword evidence="4" id="KW-1185">Reference proteome</keyword>
<organism evidence="3 4">
    <name type="scientific">Acanthoscelides obtectus</name>
    <name type="common">Bean weevil</name>
    <name type="synonym">Bruchus obtectus</name>
    <dbReference type="NCBI Taxonomy" id="200917"/>
    <lineage>
        <taxon>Eukaryota</taxon>
        <taxon>Metazoa</taxon>
        <taxon>Ecdysozoa</taxon>
        <taxon>Arthropoda</taxon>
        <taxon>Hexapoda</taxon>
        <taxon>Insecta</taxon>
        <taxon>Pterygota</taxon>
        <taxon>Neoptera</taxon>
        <taxon>Endopterygota</taxon>
        <taxon>Coleoptera</taxon>
        <taxon>Polyphaga</taxon>
        <taxon>Cucujiformia</taxon>
        <taxon>Chrysomeloidea</taxon>
        <taxon>Chrysomelidae</taxon>
        <taxon>Bruchinae</taxon>
        <taxon>Bruchini</taxon>
        <taxon>Acanthoscelides</taxon>
    </lineage>
</organism>
<evidence type="ECO:0000256" key="2">
    <source>
        <dbReference type="SAM" id="MobiDB-lite"/>
    </source>
</evidence>
<feature type="coiled-coil region" evidence="1">
    <location>
        <begin position="229"/>
        <end position="343"/>
    </location>
</feature>
<keyword evidence="1" id="KW-0175">Coiled coil</keyword>
<protein>
    <submittedName>
        <fullName evidence="3">Uncharacterized protein</fullName>
    </submittedName>
</protein>
<gene>
    <name evidence="3" type="ORF">ACAOBT_LOCUS20124</name>
</gene>
<evidence type="ECO:0000256" key="1">
    <source>
        <dbReference type="SAM" id="Coils"/>
    </source>
</evidence>